<feature type="chain" id="PRO_5003993841" evidence="10">
    <location>
        <begin position="20"/>
        <end position="1019"/>
    </location>
</feature>
<dbReference type="InterPro" id="IPR036942">
    <property type="entry name" value="Beta-barrel_TonB_sf"/>
</dbReference>
<evidence type="ECO:0000256" key="5">
    <source>
        <dbReference type="ARBA" id="ARBA00023077"/>
    </source>
</evidence>
<dbReference type="SUPFAM" id="SSF49464">
    <property type="entry name" value="Carboxypeptidase regulatory domain-like"/>
    <property type="match status" value="1"/>
</dbReference>
<keyword evidence="4 8" id="KW-0812">Transmembrane</keyword>
<keyword evidence="2 8" id="KW-0813">Transport</keyword>
<evidence type="ECO:0000256" key="8">
    <source>
        <dbReference type="PROSITE-ProRule" id="PRU01360"/>
    </source>
</evidence>
<dbReference type="eggNOG" id="COG4206">
    <property type="taxonomic scope" value="Bacteria"/>
</dbReference>
<dbReference type="STRING" id="1237149.C900_05869"/>
<dbReference type="InterPro" id="IPR008969">
    <property type="entry name" value="CarboxyPept-like_regulatory"/>
</dbReference>
<feature type="domain" description="TonB-dependent receptor plug" evidence="12">
    <location>
        <begin position="112"/>
        <end position="230"/>
    </location>
</feature>
<dbReference type="RefSeq" id="WP_009582945.1">
    <property type="nucleotide sequence ID" value="NZ_AMZN01000093.1"/>
</dbReference>
<evidence type="ECO:0000313" key="14">
    <source>
        <dbReference type="Proteomes" id="UP000011135"/>
    </source>
</evidence>
<evidence type="ECO:0000259" key="12">
    <source>
        <dbReference type="Pfam" id="PF07715"/>
    </source>
</evidence>
<evidence type="ECO:0000256" key="2">
    <source>
        <dbReference type="ARBA" id="ARBA00022448"/>
    </source>
</evidence>
<name>L8JKP2_9BACT</name>
<dbReference type="GO" id="GO:0009279">
    <property type="term" value="C:cell outer membrane"/>
    <property type="evidence" value="ECO:0007669"/>
    <property type="project" value="UniProtKB-SubCell"/>
</dbReference>
<dbReference type="InterPro" id="IPR023996">
    <property type="entry name" value="TonB-dep_OMP_SusC/RagA"/>
</dbReference>
<dbReference type="NCBIfam" id="TIGR04057">
    <property type="entry name" value="SusC_RagA_signa"/>
    <property type="match status" value="1"/>
</dbReference>
<keyword evidence="10" id="KW-0732">Signal</keyword>
<feature type="domain" description="TonB-dependent receptor-like beta-barrel" evidence="11">
    <location>
        <begin position="464"/>
        <end position="841"/>
    </location>
</feature>
<proteinExistence type="inferred from homology"/>
<dbReference type="AlphaFoldDB" id="L8JKP2"/>
<dbReference type="PATRIC" id="fig|1237149.3.peg.5187"/>
<feature type="signal peptide" evidence="10">
    <location>
        <begin position="1"/>
        <end position="19"/>
    </location>
</feature>
<sequence>MKHMFTIICICLVSLGAYAQTNISGKVTSAEDGEPLPGVSVIVKGTTQGTVTDVNGQYTLSAPSAGTLVFSFVGMASQEVTVNGRSVIDAQLEPDIKQLSEVVVVGYGTQIKSDLTGNIAQVDGEVIANVPVPSFEQAIQGRSAGVLVSSQNGKVGQGINIRIRGGSSITASNEPLYVVDGIPITADNQSRTGAATNPLADINFNDIESIDILKDASAAAIYGSRAANGVVLITTKKGKQGKTQFTANFQYGVSSPTGKREWLNAKEYVELYREAAYNNDLAEGYDPINDPGDYPGSWLEYMEETFDFLAGDTDWRQLENDTDWQKEAFQDARLTAFDLSAAGGTEKTRFYASGSYSDQDGILIGNNFKRISGRLNLDHTATDKLTFGLNVGISKTTNNRVTEDNQFSTPLQLVAQSPLTPVRDKEGNLYDNALNPAMFYYPATVELENSHFVSTVFRNLVNTYVSYDITDALTLKGEYGFDLLTQYEDRYQNSKTQTGLDVNGYGTSRWVRIFNNTSRIYLNWNKELGVSNFDIIGGFEYQKSTRDQTNVEGQGFPIDNLKTVASAAEIVAGSGTLNEFSFLSYFARANYKLHGRYLLSLSGRVDASSRFGENNQYGFFPAASVGWIISNEQFLSDNSFLSFLKLRSSYGLTGNAEIGNYDHFGLYRPVSYDQTSGLRPSQIPNPDLEWEKTAQLDIGLDFGLMNDRLSGELDYYIKKTSGLLLDVPVPGTTGFESQTQNIGELENQGIELVLNYNAIATGNFRWTTSVNLAKNNNKITQLSGDQEIIDSGSSRWLNVVKVGEPIGVFYGVEYAGADPDNGDALFYVNGETPGETTNNFNSANKVVLGNPTPDFIGGWSNNISFKGLELNFLFQWATGNKIFNGGGGFMSANGRYEDNQTKDQLRRWQKPGDITDIPQARLYENNGAQASSRYLSDGSYIRLKNITLAYNLPVNLIQNIGFNTARIYVSGQNVLTFTDYDGWDPEVNTDYRASNINLGNDFYAAPQARTFTVGVKVGF</sequence>
<dbReference type="Pfam" id="PF13715">
    <property type="entry name" value="CarbopepD_reg_2"/>
    <property type="match status" value="1"/>
</dbReference>
<evidence type="ECO:0000256" key="6">
    <source>
        <dbReference type="ARBA" id="ARBA00023136"/>
    </source>
</evidence>
<dbReference type="PROSITE" id="PS52016">
    <property type="entry name" value="TONB_DEPENDENT_REC_3"/>
    <property type="match status" value="1"/>
</dbReference>
<dbReference type="Gene3D" id="2.60.40.1120">
    <property type="entry name" value="Carboxypeptidase-like, regulatory domain"/>
    <property type="match status" value="1"/>
</dbReference>
<keyword evidence="3 8" id="KW-1134">Transmembrane beta strand</keyword>
<dbReference type="InterPro" id="IPR000531">
    <property type="entry name" value="Beta-barrel_TonB"/>
</dbReference>
<dbReference type="Pfam" id="PF07715">
    <property type="entry name" value="Plug"/>
    <property type="match status" value="1"/>
</dbReference>
<dbReference type="SUPFAM" id="SSF56935">
    <property type="entry name" value="Porins"/>
    <property type="match status" value="1"/>
</dbReference>
<dbReference type="InterPro" id="IPR039426">
    <property type="entry name" value="TonB-dep_rcpt-like"/>
</dbReference>
<comment type="similarity">
    <text evidence="8 9">Belongs to the TonB-dependent receptor family.</text>
</comment>
<evidence type="ECO:0000256" key="3">
    <source>
        <dbReference type="ARBA" id="ARBA00022452"/>
    </source>
</evidence>
<keyword evidence="5 9" id="KW-0798">TonB box</keyword>
<dbReference type="FunFam" id="2.170.130.10:FF:000008">
    <property type="entry name" value="SusC/RagA family TonB-linked outer membrane protein"/>
    <property type="match status" value="1"/>
</dbReference>
<keyword evidence="6 8" id="KW-0472">Membrane</keyword>
<comment type="subcellular location">
    <subcellularLocation>
        <location evidence="1 8">Cell outer membrane</location>
        <topology evidence="1 8">Multi-pass membrane protein</topology>
    </subcellularLocation>
</comment>
<dbReference type="Gene3D" id="2.40.170.20">
    <property type="entry name" value="TonB-dependent receptor, beta-barrel domain"/>
    <property type="match status" value="1"/>
</dbReference>
<dbReference type="Pfam" id="PF00593">
    <property type="entry name" value="TonB_dep_Rec_b-barrel"/>
    <property type="match status" value="1"/>
</dbReference>
<dbReference type="EMBL" id="AMZN01000093">
    <property type="protein sequence ID" value="ELR68773.1"/>
    <property type="molecule type" value="Genomic_DNA"/>
</dbReference>
<reference evidence="13 14" key="1">
    <citation type="submission" date="2012-12" db="EMBL/GenBank/DDBJ databases">
        <title>Genome assembly of Fulvivirga imtechensis AK7.</title>
        <authorList>
            <person name="Nupur N."/>
            <person name="Khatri I."/>
            <person name="Kumar R."/>
            <person name="Subramanian S."/>
            <person name="Pinnaka A."/>
        </authorList>
    </citation>
    <scope>NUCLEOTIDE SEQUENCE [LARGE SCALE GENOMIC DNA]</scope>
    <source>
        <strain evidence="13 14">AK7</strain>
    </source>
</reference>
<keyword evidence="13" id="KW-0675">Receptor</keyword>
<accession>L8JKP2</accession>
<evidence type="ECO:0000256" key="4">
    <source>
        <dbReference type="ARBA" id="ARBA00022692"/>
    </source>
</evidence>
<evidence type="ECO:0000256" key="7">
    <source>
        <dbReference type="ARBA" id="ARBA00023237"/>
    </source>
</evidence>
<organism evidence="13 14">
    <name type="scientific">Fulvivirga imtechensis AK7</name>
    <dbReference type="NCBI Taxonomy" id="1237149"/>
    <lineage>
        <taxon>Bacteria</taxon>
        <taxon>Pseudomonadati</taxon>
        <taxon>Bacteroidota</taxon>
        <taxon>Cytophagia</taxon>
        <taxon>Cytophagales</taxon>
        <taxon>Fulvivirgaceae</taxon>
        <taxon>Fulvivirga</taxon>
    </lineage>
</organism>
<dbReference type="Gene3D" id="2.170.130.10">
    <property type="entry name" value="TonB-dependent receptor, plug domain"/>
    <property type="match status" value="1"/>
</dbReference>
<comment type="caution">
    <text evidence="13">The sequence shown here is derived from an EMBL/GenBank/DDBJ whole genome shotgun (WGS) entry which is preliminary data.</text>
</comment>
<evidence type="ECO:0000313" key="13">
    <source>
        <dbReference type="EMBL" id="ELR68773.1"/>
    </source>
</evidence>
<dbReference type="FunFam" id="2.60.40.1120:FF:000003">
    <property type="entry name" value="Outer membrane protein Omp121"/>
    <property type="match status" value="1"/>
</dbReference>
<dbReference type="InterPro" id="IPR037066">
    <property type="entry name" value="Plug_dom_sf"/>
</dbReference>
<gene>
    <name evidence="13" type="ORF">C900_05869</name>
</gene>
<evidence type="ECO:0000256" key="1">
    <source>
        <dbReference type="ARBA" id="ARBA00004571"/>
    </source>
</evidence>
<dbReference type="NCBIfam" id="TIGR04056">
    <property type="entry name" value="OMP_RagA_SusC"/>
    <property type="match status" value="1"/>
</dbReference>
<keyword evidence="7 8" id="KW-0998">Cell outer membrane</keyword>
<dbReference type="InterPro" id="IPR012910">
    <property type="entry name" value="Plug_dom"/>
</dbReference>
<keyword evidence="14" id="KW-1185">Reference proteome</keyword>
<evidence type="ECO:0000256" key="9">
    <source>
        <dbReference type="RuleBase" id="RU003357"/>
    </source>
</evidence>
<evidence type="ECO:0000256" key="10">
    <source>
        <dbReference type="SAM" id="SignalP"/>
    </source>
</evidence>
<dbReference type="Proteomes" id="UP000011135">
    <property type="component" value="Unassembled WGS sequence"/>
</dbReference>
<evidence type="ECO:0000259" key="11">
    <source>
        <dbReference type="Pfam" id="PF00593"/>
    </source>
</evidence>
<dbReference type="OrthoDB" id="9768177at2"/>
<protein>
    <submittedName>
        <fullName evidence="13">TonB-dependent receptor</fullName>
    </submittedName>
</protein>
<dbReference type="InterPro" id="IPR023997">
    <property type="entry name" value="TonB-dep_OMP_SusC/RagA_CS"/>
</dbReference>